<dbReference type="InterPro" id="IPR036629">
    <property type="entry name" value="YjbJ_sf"/>
</dbReference>
<evidence type="ECO:0000313" key="4">
    <source>
        <dbReference type="EMBL" id="KAB2335682.1"/>
    </source>
</evidence>
<feature type="compositionally biased region" description="Basic and acidic residues" evidence="2">
    <location>
        <begin position="1"/>
        <end position="19"/>
    </location>
</feature>
<evidence type="ECO:0000313" key="5">
    <source>
        <dbReference type="Proteomes" id="UP000441354"/>
    </source>
</evidence>
<dbReference type="Proteomes" id="UP000441354">
    <property type="component" value="Unassembled WGS sequence"/>
</dbReference>
<comment type="similarity">
    <text evidence="1">Belongs to the UPF0337 (CsbD) family.</text>
</comment>
<dbReference type="Pfam" id="PF05532">
    <property type="entry name" value="CsbD"/>
    <property type="match status" value="1"/>
</dbReference>
<proteinExistence type="inferred from homology"/>
<dbReference type="Gene3D" id="1.10.1470.10">
    <property type="entry name" value="YjbJ"/>
    <property type="match status" value="1"/>
</dbReference>
<evidence type="ECO:0000259" key="3">
    <source>
        <dbReference type="Pfam" id="PF05532"/>
    </source>
</evidence>
<organism evidence="4 5">
    <name type="scientific">Bacillus mesophilum</name>
    <dbReference type="NCBI Taxonomy" id="1071718"/>
    <lineage>
        <taxon>Bacteria</taxon>
        <taxon>Bacillati</taxon>
        <taxon>Bacillota</taxon>
        <taxon>Bacilli</taxon>
        <taxon>Bacillales</taxon>
        <taxon>Bacillaceae</taxon>
        <taxon>Bacillus</taxon>
    </lineage>
</organism>
<dbReference type="OrthoDB" id="9796058at2"/>
<name>A0A7V7RQF2_9BACI</name>
<comment type="caution">
    <text evidence="4">The sequence shown here is derived from an EMBL/GenBank/DDBJ whole genome shotgun (WGS) entry which is preliminary data.</text>
</comment>
<accession>A0A7V7RQF2</accession>
<sequence>MNKHQQEGNKDQLKGELKRVYGKATGNEKKEAEGNMDKAKGKLQETWGDAKEAFKDKK</sequence>
<protein>
    <submittedName>
        <fullName evidence="4">CsbD family protein</fullName>
    </submittedName>
</protein>
<dbReference type="AlphaFoldDB" id="A0A7V7RQF2"/>
<gene>
    <name evidence="4" type="ORF">F7732_03690</name>
</gene>
<feature type="compositionally biased region" description="Basic and acidic residues" evidence="2">
    <location>
        <begin position="26"/>
        <end position="58"/>
    </location>
</feature>
<dbReference type="EMBL" id="WBOT01000001">
    <property type="protein sequence ID" value="KAB2335682.1"/>
    <property type="molecule type" value="Genomic_DNA"/>
</dbReference>
<feature type="domain" description="CsbD-like" evidence="3">
    <location>
        <begin position="6"/>
        <end position="56"/>
    </location>
</feature>
<dbReference type="InterPro" id="IPR008462">
    <property type="entry name" value="CsbD"/>
</dbReference>
<feature type="region of interest" description="Disordered" evidence="2">
    <location>
        <begin position="1"/>
        <end position="58"/>
    </location>
</feature>
<keyword evidence="5" id="KW-1185">Reference proteome</keyword>
<reference evidence="4 5" key="1">
    <citation type="journal article" date="2014" name="Arch. Microbiol.">
        <title>Bacillus mesophilum sp. nov., strain IITR-54T, a novel 4-chlorobiphenyl dechlorinating bacterium.</title>
        <authorList>
            <person name="Manickam N."/>
            <person name="Singh N.K."/>
            <person name="Bajaj A."/>
            <person name="Kumar R.M."/>
            <person name="Kaur G."/>
            <person name="Kaur N."/>
            <person name="Bala M."/>
            <person name="Kumar A."/>
            <person name="Mayilraj S."/>
        </authorList>
    </citation>
    <scope>NUCLEOTIDE SEQUENCE [LARGE SCALE GENOMIC DNA]</scope>
    <source>
        <strain evidence="4 5">IITR-54</strain>
    </source>
</reference>
<dbReference type="SUPFAM" id="SSF69047">
    <property type="entry name" value="Hypothetical protein YjbJ"/>
    <property type="match status" value="1"/>
</dbReference>
<dbReference type="RefSeq" id="WP_151572297.1">
    <property type="nucleotide sequence ID" value="NZ_WBOT01000001.1"/>
</dbReference>
<evidence type="ECO:0000256" key="2">
    <source>
        <dbReference type="SAM" id="MobiDB-lite"/>
    </source>
</evidence>
<evidence type="ECO:0000256" key="1">
    <source>
        <dbReference type="ARBA" id="ARBA00009129"/>
    </source>
</evidence>